<organism evidence="6 7">
    <name type="scientific">Paraclostridium bifermentans</name>
    <name type="common">Clostridium bifermentans</name>
    <dbReference type="NCBI Taxonomy" id="1490"/>
    <lineage>
        <taxon>Bacteria</taxon>
        <taxon>Bacillati</taxon>
        <taxon>Bacillota</taxon>
        <taxon>Clostridia</taxon>
        <taxon>Peptostreptococcales</taxon>
        <taxon>Peptostreptococcaceae</taxon>
        <taxon>Paraclostridium</taxon>
    </lineage>
</organism>
<dbReference type="PROSITE" id="PS00629">
    <property type="entry name" value="IMP_1"/>
    <property type="match status" value="1"/>
</dbReference>
<dbReference type="GO" id="GO:0046872">
    <property type="term" value="F:metal ion binding"/>
    <property type="evidence" value="ECO:0007669"/>
    <property type="project" value="UniProtKB-KW"/>
</dbReference>
<gene>
    <name evidence="6" type="ORF">D4A35_06500</name>
    <name evidence="5" type="ORF">HF875_08695</name>
</gene>
<dbReference type="Gene3D" id="3.40.190.80">
    <property type="match status" value="1"/>
</dbReference>
<evidence type="ECO:0000256" key="2">
    <source>
        <dbReference type="ARBA" id="ARBA00022801"/>
    </source>
</evidence>
<sequence length="232" mass="26078">MLTGDVLKKIAINAFEELKNISNDNKINCDIYIEKYVIDEILKYCSDIVIISEECGRIKFGKGIQSIVLDPIDGTGNYMRGIPIYSICIALVNHNKLIIDENDIEYSIVVSTFGIFEAYKGALGKTQVNVESEFDKALIRRFGQGRMRLLGASSIELGLLADGSIDAFIDNDGLKLVDIIPILLYLKNNNCIITDLQGYKLKFILDNPKNSDYKFIASRSKMLHKNILSRKL</sequence>
<keyword evidence="2" id="KW-0378">Hydrolase</keyword>
<accession>A0A5P3XBY7</accession>
<dbReference type="InterPro" id="IPR000760">
    <property type="entry name" value="Inositol_monophosphatase-like"/>
</dbReference>
<dbReference type="Gene3D" id="3.30.540.10">
    <property type="entry name" value="Fructose-1,6-Bisphosphatase, subunit A, domain 1"/>
    <property type="match status" value="1"/>
</dbReference>
<proteinExistence type="predicted"/>
<reference evidence="5 8" key="2">
    <citation type="submission" date="2020-04" db="EMBL/GenBank/DDBJ databases">
        <authorList>
            <person name="Hitch T.C.A."/>
            <person name="Wylensek D."/>
            <person name="Clavel T."/>
        </authorList>
    </citation>
    <scope>NUCLEOTIDE SEQUENCE [LARGE SCALE GENOMIC DNA]</scope>
    <source>
        <strain evidence="5 8">Med78_4-601-WT-2</strain>
    </source>
</reference>
<dbReference type="EMBL" id="CP032452">
    <property type="protein sequence ID" value="QEZ68606.1"/>
    <property type="molecule type" value="Genomic_DNA"/>
</dbReference>
<dbReference type="GO" id="GO:0007165">
    <property type="term" value="P:signal transduction"/>
    <property type="evidence" value="ECO:0007669"/>
    <property type="project" value="TreeGrafter"/>
</dbReference>
<dbReference type="EMBL" id="JABAFD010000004">
    <property type="protein sequence ID" value="NME09598.1"/>
    <property type="molecule type" value="Genomic_DNA"/>
</dbReference>
<dbReference type="Pfam" id="PF00459">
    <property type="entry name" value="Inositol_P"/>
    <property type="match status" value="1"/>
</dbReference>
<evidence type="ECO:0000256" key="3">
    <source>
        <dbReference type="ARBA" id="ARBA00022842"/>
    </source>
</evidence>
<name>A0A5P3XBY7_PARBF</name>
<dbReference type="GO" id="GO:0006020">
    <property type="term" value="P:inositol metabolic process"/>
    <property type="evidence" value="ECO:0007669"/>
    <property type="project" value="TreeGrafter"/>
</dbReference>
<dbReference type="PANTHER" id="PTHR20854">
    <property type="entry name" value="INOSITOL MONOPHOSPHATASE"/>
    <property type="match status" value="1"/>
</dbReference>
<evidence type="ECO:0000313" key="7">
    <source>
        <dbReference type="Proteomes" id="UP000326961"/>
    </source>
</evidence>
<keyword evidence="1 4" id="KW-0479">Metal-binding</keyword>
<evidence type="ECO:0000313" key="6">
    <source>
        <dbReference type="EMBL" id="QEZ68606.1"/>
    </source>
</evidence>
<evidence type="ECO:0000256" key="1">
    <source>
        <dbReference type="ARBA" id="ARBA00022723"/>
    </source>
</evidence>
<dbReference type="GO" id="GO:0008934">
    <property type="term" value="F:inositol monophosphate 1-phosphatase activity"/>
    <property type="evidence" value="ECO:0007669"/>
    <property type="project" value="TreeGrafter"/>
</dbReference>
<evidence type="ECO:0000313" key="8">
    <source>
        <dbReference type="Proteomes" id="UP000573963"/>
    </source>
</evidence>
<feature type="binding site" evidence="4">
    <location>
        <position position="73"/>
    </location>
    <ligand>
        <name>Mg(2+)</name>
        <dbReference type="ChEBI" id="CHEBI:18420"/>
        <label>1</label>
        <note>catalytic</note>
    </ligand>
</feature>
<dbReference type="PANTHER" id="PTHR20854:SF4">
    <property type="entry name" value="INOSITOL-1-MONOPHOSPHATASE-RELATED"/>
    <property type="match status" value="1"/>
</dbReference>
<dbReference type="AlphaFoldDB" id="A0A5P3XBY7"/>
<keyword evidence="3 4" id="KW-0460">Magnesium</keyword>
<reference evidence="6 7" key="1">
    <citation type="submission" date="2018-09" db="EMBL/GenBank/DDBJ databases">
        <title>A clostridial neurotoxin that targets Anopheles mosquitoes.</title>
        <authorList>
            <person name="Contreras E."/>
            <person name="Masuyer G."/>
            <person name="Qureshi N."/>
            <person name="Chawla S."/>
            <person name="Lim H.L."/>
            <person name="Chen J."/>
            <person name="Stenmark P."/>
            <person name="Gill S."/>
        </authorList>
    </citation>
    <scope>NUCLEOTIDE SEQUENCE [LARGE SCALE GENOMIC DNA]</scope>
    <source>
        <strain evidence="6 7">Cbm</strain>
    </source>
</reference>
<dbReference type="InterPro" id="IPR020583">
    <property type="entry name" value="Inositol_monoP_metal-BS"/>
</dbReference>
<protein>
    <recommendedName>
        <fullName evidence="9">Inositol monophosphatase</fullName>
    </recommendedName>
</protein>
<dbReference type="RefSeq" id="WP_150843264.1">
    <property type="nucleotide sequence ID" value="NZ_CP032452.1"/>
</dbReference>
<dbReference type="Proteomes" id="UP000573963">
    <property type="component" value="Unassembled WGS sequence"/>
</dbReference>
<feature type="binding site" evidence="4">
    <location>
        <position position="70"/>
    </location>
    <ligand>
        <name>Mg(2+)</name>
        <dbReference type="ChEBI" id="CHEBI:18420"/>
        <label>1</label>
        <note>catalytic</note>
    </ligand>
</feature>
<evidence type="ECO:0000313" key="5">
    <source>
        <dbReference type="EMBL" id="NME09598.1"/>
    </source>
</evidence>
<dbReference type="SUPFAM" id="SSF56655">
    <property type="entry name" value="Carbohydrate phosphatase"/>
    <property type="match status" value="1"/>
</dbReference>
<feature type="binding site" evidence="4">
    <location>
        <position position="72"/>
    </location>
    <ligand>
        <name>Mg(2+)</name>
        <dbReference type="ChEBI" id="CHEBI:18420"/>
        <label>1</label>
        <note>catalytic</note>
    </ligand>
</feature>
<feature type="binding site" evidence="4">
    <location>
        <position position="53"/>
    </location>
    <ligand>
        <name>Mg(2+)</name>
        <dbReference type="ChEBI" id="CHEBI:18420"/>
        <label>1</label>
        <note>catalytic</note>
    </ligand>
</feature>
<evidence type="ECO:0000256" key="4">
    <source>
        <dbReference type="PIRSR" id="PIRSR600760-2"/>
    </source>
</evidence>
<dbReference type="Proteomes" id="UP000326961">
    <property type="component" value="Chromosome"/>
</dbReference>
<comment type="cofactor">
    <cofactor evidence="4">
        <name>Mg(2+)</name>
        <dbReference type="ChEBI" id="CHEBI:18420"/>
    </cofactor>
</comment>
<evidence type="ECO:0008006" key="9">
    <source>
        <dbReference type="Google" id="ProtNLM"/>
    </source>
</evidence>
<feature type="binding site" evidence="4">
    <location>
        <position position="178"/>
    </location>
    <ligand>
        <name>Mg(2+)</name>
        <dbReference type="ChEBI" id="CHEBI:18420"/>
        <label>1</label>
        <note>catalytic</note>
    </ligand>
</feature>